<feature type="region of interest" description="Disordered" evidence="5">
    <location>
        <begin position="863"/>
        <end position="891"/>
    </location>
</feature>
<dbReference type="GO" id="GO:1990904">
    <property type="term" value="C:ribonucleoprotein complex"/>
    <property type="evidence" value="ECO:0007669"/>
    <property type="project" value="UniProtKB-KW"/>
</dbReference>
<dbReference type="GeneID" id="110424557"/>
<comment type="similarity">
    <text evidence="1">Belongs to the argonaute family. Ago subfamily.</text>
</comment>
<evidence type="ECO:0000313" key="10">
    <source>
        <dbReference type="RefSeq" id="XP_021294824.1"/>
    </source>
</evidence>
<gene>
    <name evidence="10" type="primary">LOC110424557</name>
</gene>
<feature type="domain" description="Piwi" evidence="8">
    <location>
        <begin position="560"/>
        <end position="859"/>
    </location>
</feature>
<dbReference type="InterPro" id="IPR036085">
    <property type="entry name" value="PAZ_dom_sf"/>
</dbReference>
<evidence type="ECO:0000313" key="9">
    <source>
        <dbReference type="Proteomes" id="UP000504621"/>
    </source>
</evidence>
<feature type="compositionally biased region" description="Low complexity" evidence="5">
    <location>
        <begin position="866"/>
        <end position="889"/>
    </location>
</feature>
<dbReference type="PANTHER" id="PTHR22891">
    <property type="entry name" value="EUKARYOTIC TRANSLATION INITIATION FACTOR 2C"/>
    <property type="match status" value="1"/>
</dbReference>
<dbReference type="Proteomes" id="UP000504621">
    <property type="component" value="Unplaced"/>
</dbReference>
<protein>
    <submittedName>
        <fullName evidence="10">Protein argonaute 2-like</fullName>
    </submittedName>
</protein>
<dbReference type="InterPro" id="IPR003100">
    <property type="entry name" value="PAZ_dom"/>
</dbReference>
<dbReference type="Pfam" id="PF02170">
    <property type="entry name" value="PAZ"/>
    <property type="match status" value="1"/>
</dbReference>
<dbReference type="SMART" id="SM00949">
    <property type="entry name" value="PAZ"/>
    <property type="match status" value="1"/>
</dbReference>
<evidence type="ECO:0000256" key="2">
    <source>
        <dbReference type="ARBA" id="ARBA00022491"/>
    </source>
</evidence>
<keyword evidence="6" id="KW-0732">Signal</keyword>
<dbReference type="OrthoDB" id="10252740at2759"/>
<dbReference type="InterPro" id="IPR045246">
    <property type="entry name" value="Piwi_ago-like"/>
</dbReference>
<feature type="chain" id="PRO_5026896513" evidence="6">
    <location>
        <begin position="27"/>
        <end position="908"/>
    </location>
</feature>
<dbReference type="Gene3D" id="2.170.260.10">
    <property type="entry name" value="paz domain"/>
    <property type="match status" value="1"/>
</dbReference>
<evidence type="ECO:0000256" key="6">
    <source>
        <dbReference type="SAM" id="SignalP"/>
    </source>
</evidence>
<evidence type="ECO:0000256" key="1">
    <source>
        <dbReference type="ARBA" id="ARBA00008201"/>
    </source>
</evidence>
<dbReference type="CDD" id="cd04657">
    <property type="entry name" value="Piwi_ago-like"/>
    <property type="match status" value="1"/>
</dbReference>
<dbReference type="InterPro" id="IPR003165">
    <property type="entry name" value="Piwi"/>
</dbReference>
<dbReference type="PROSITE" id="PS50821">
    <property type="entry name" value="PAZ"/>
    <property type="match status" value="1"/>
</dbReference>
<dbReference type="GO" id="GO:0051607">
    <property type="term" value="P:defense response to virus"/>
    <property type="evidence" value="ECO:0007669"/>
    <property type="project" value="UniProtKB-ARBA"/>
</dbReference>
<dbReference type="GO" id="GO:0003723">
    <property type="term" value="F:RNA binding"/>
    <property type="evidence" value="ECO:0007669"/>
    <property type="project" value="InterPro"/>
</dbReference>
<dbReference type="Pfam" id="PF02171">
    <property type="entry name" value="Piwi"/>
    <property type="match status" value="1"/>
</dbReference>
<sequence>MFMWFLAQAVGCLGVLVLLLLKFCQGKRKKSSSPANVVSGPVVPAMASLKISEWVLPSSSSSSPETKQILLPVKRPDNGGTHAIKKLNLYVNHFPVKFDPKKIIWHYDVDVRPKVAPGNGHPVKLSKSDVCLIRRQMSLDIQVPLEMTAYDGKRSIFSAVLLPTGNFTVQLSESSYLVTLKLVSELRLSQLNDYLSGKVFLAPRDILQGMDLVMKESMNSFSHGFHPQEFHRGDDLGHGIIASREPKHSLKLTSQGLSFCLDYLVLPVRKSVPVIEYLGEQIDGFHIDKFGSFKDKVESELTGLRVCKTHLDTNRKYLIAGLTSKDAQNISFPIGDQQVRLVDYFKEKYKKDIMYKNIPCLELGKKNGSHCVPMELCVLAEGQKYPKELLDRDAAKKLKKISTALPEVREKTIYNMVRAKDGPCCGEVVQNFGMEVSMKMTKVAGRVLSPPELNVGAPGGRKMKIKVDNQKCDWNLIRRCVFEGKQIDRWAVLDFSSATPNQPFIQKLTNRCNNLGIRMGQPLHYQMARMDNLNDKDLLQEMLEHIQHLSYEIGKGHLQFLLCVMSKQHPGYNFLKFISETKVGVMTQCCLSAGANEAKDQYLANLALKINAKLGGLNVEIIEPLLHFKGEGHVMFVGADVNHPGFKNSTSPSIAAVVASMSWPVPNRYAAKIRPQGPRSEKIQDFGEMCLELIDSYVTLNKVKPAKIMIFRDGVSETQFDMVLNEELVRVKGAFQAMNYFPTITVIVAQKRHHTRFFLETKEDRGSSGNVPPGTVIDSAVVDPSGFHFHLFSQYGSIGTSKSTQYWVLWDEHRFTSDQIQQLIHSMCFTFARCTKPVSLIPPVYYADLAAYRGRLYQDALDRKSQASSRRSSSSSSLPASPSEPSAAAFNKSSYRVHPDLQNSMFFI</sequence>
<evidence type="ECO:0000259" key="7">
    <source>
        <dbReference type="PROSITE" id="PS50821"/>
    </source>
</evidence>
<organism evidence="9 10">
    <name type="scientific">Herrania umbratica</name>
    <dbReference type="NCBI Taxonomy" id="108875"/>
    <lineage>
        <taxon>Eukaryota</taxon>
        <taxon>Viridiplantae</taxon>
        <taxon>Streptophyta</taxon>
        <taxon>Embryophyta</taxon>
        <taxon>Tracheophyta</taxon>
        <taxon>Spermatophyta</taxon>
        <taxon>Magnoliopsida</taxon>
        <taxon>eudicotyledons</taxon>
        <taxon>Gunneridae</taxon>
        <taxon>Pentapetalae</taxon>
        <taxon>rosids</taxon>
        <taxon>malvids</taxon>
        <taxon>Malvales</taxon>
        <taxon>Malvaceae</taxon>
        <taxon>Byttnerioideae</taxon>
        <taxon>Herrania</taxon>
    </lineage>
</organism>
<dbReference type="Gene3D" id="3.30.420.10">
    <property type="entry name" value="Ribonuclease H-like superfamily/Ribonuclease H"/>
    <property type="match status" value="1"/>
</dbReference>
<dbReference type="SUPFAM" id="SSF53098">
    <property type="entry name" value="Ribonuclease H-like"/>
    <property type="match status" value="1"/>
</dbReference>
<reference evidence="10" key="1">
    <citation type="submission" date="2025-08" db="UniProtKB">
        <authorList>
            <consortium name="RefSeq"/>
        </authorList>
    </citation>
    <scope>IDENTIFICATION</scope>
    <source>
        <tissue evidence="10">Leaf</tissue>
    </source>
</reference>
<dbReference type="PROSITE" id="PS50822">
    <property type="entry name" value="PIWI"/>
    <property type="match status" value="1"/>
</dbReference>
<evidence type="ECO:0000256" key="5">
    <source>
        <dbReference type="SAM" id="MobiDB-lite"/>
    </source>
</evidence>
<dbReference type="Pfam" id="PF16486">
    <property type="entry name" value="ArgoN"/>
    <property type="match status" value="1"/>
</dbReference>
<dbReference type="InterPro" id="IPR036397">
    <property type="entry name" value="RNaseH_sf"/>
</dbReference>
<keyword evidence="2" id="KW-0678">Repressor</keyword>
<feature type="domain" description="PAZ" evidence="7">
    <location>
        <begin position="273"/>
        <end position="381"/>
    </location>
</feature>
<evidence type="ECO:0000256" key="4">
    <source>
        <dbReference type="ARBA" id="ARBA00023274"/>
    </source>
</evidence>
<dbReference type="GO" id="GO:0031047">
    <property type="term" value="P:regulatory ncRNA-mediated gene silencing"/>
    <property type="evidence" value="ECO:0007669"/>
    <property type="project" value="UniProtKB-KW"/>
</dbReference>
<dbReference type="AlphaFoldDB" id="A0A6J1B8I0"/>
<dbReference type="Gene3D" id="3.40.50.2300">
    <property type="match status" value="1"/>
</dbReference>
<dbReference type="SMART" id="SM00950">
    <property type="entry name" value="Piwi"/>
    <property type="match status" value="1"/>
</dbReference>
<keyword evidence="4" id="KW-0687">Ribonucleoprotein</keyword>
<evidence type="ECO:0000259" key="8">
    <source>
        <dbReference type="PROSITE" id="PS50822"/>
    </source>
</evidence>
<proteinExistence type="inferred from homology"/>
<dbReference type="SUPFAM" id="SSF101690">
    <property type="entry name" value="PAZ domain"/>
    <property type="match status" value="1"/>
</dbReference>
<dbReference type="InterPro" id="IPR012337">
    <property type="entry name" value="RNaseH-like_sf"/>
</dbReference>
<evidence type="ECO:0000256" key="3">
    <source>
        <dbReference type="ARBA" id="ARBA00023158"/>
    </source>
</evidence>
<dbReference type="CDD" id="cd02846">
    <property type="entry name" value="PAZ_argonaute_like"/>
    <property type="match status" value="1"/>
</dbReference>
<feature type="signal peptide" evidence="6">
    <location>
        <begin position="1"/>
        <end position="26"/>
    </location>
</feature>
<dbReference type="InterPro" id="IPR032474">
    <property type="entry name" value="Argonaute_N"/>
</dbReference>
<dbReference type="RefSeq" id="XP_021294824.1">
    <property type="nucleotide sequence ID" value="XM_021439149.1"/>
</dbReference>
<keyword evidence="3" id="KW-0943">RNA-mediated gene silencing</keyword>
<keyword evidence="9" id="KW-1185">Reference proteome</keyword>
<accession>A0A6J1B8I0</accession>
<name>A0A6J1B8I0_9ROSI</name>